<dbReference type="Gene3D" id="3.40.50.2300">
    <property type="match status" value="1"/>
</dbReference>
<dbReference type="InterPro" id="IPR011006">
    <property type="entry name" value="CheY-like_superfamily"/>
</dbReference>
<feature type="non-terminal residue" evidence="2">
    <location>
        <position position="40"/>
    </location>
</feature>
<proteinExistence type="predicted"/>
<dbReference type="GO" id="GO:0000160">
    <property type="term" value="P:phosphorelay signal transduction system"/>
    <property type="evidence" value="ECO:0007669"/>
    <property type="project" value="InterPro"/>
</dbReference>
<accession>A0A382S7S6</accession>
<feature type="domain" description="Response regulatory" evidence="1">
    <location>
        <begin position="1"/>
        <end position="40"/>
    </location>
</feature>
<dbReference type="PROSITE" id="PS50110">
    <property type="entry name" value="RESPONSE_REGULATORY"/>
    <property type="match status" value="1"/>
</dbReference>
<evidence type="ECO:0000313" key="2">
    <source>
        <dbReference type="EMBL" id="SVD05622.1"/>
    </source>
</evidence>
<reference evidence="2" key="1">
    <citation type="submission" date="2018-05" db="EMBL/GenBank/DDBJ databases">
        <authorList>
            <person name="Lanie J.A."/>
            <person name="Ng W.-L."/>
            <person name="Kazmierczak K.M."/>
            <person name="Andrzejewski T.M."/>
            <person name="Davidsen T.M."/>
            <person name="Wayne K.J."/>
            <person name="Tettelin H."/>
            <person name="Glass J.I."/>
            <person name="Rusch D."/>
            <person name="Podicherti R."/>
            <person name="Tsui H.-C.T."/>
            <person name="Winkler M.E."/>
        </authorList>
    </citation>
    <scope>NUCLEOTIDE SEQUENCE</scope>
</reference>
<sequence>MRTVIVGLGHRVDEAENGVVALGAAMANRPDLVFLDIHMP</sequence>
<name>A0A382S7S6_9ZZZZ</name>
<evidence type="ECO:0000259" key="1">
    <source>
        <dbReference type="PROSITE" id="PS50110"/>
    </source>
</evidence>
<gene>
    <name evidence="2" type="ORF">METZ01_LOCUS358476</name>
</gene>
<protein>
    <recommendedName>
        <fullName evidence="1">Response regulatory domain-containing protein</fullName>
    </recommendedName>
</protein>
<organism evidence="2">
    <name type="scientific">marine metagenome</name>
    <dbReference type="NCBI Taxonomy" id="408172"/>
    <lineage>
        <taxon>unclassified sequences</taxon>
        <taxon>metagenomes</taxon>
        <taxon>ecological metagenomes</taxon>
    </lineage>
</organism>
<dbReference type="SUPFAM" id="SSF52172">
    <property type="entry name" value="CheY-like"/>
    <property type="match status" value="1"/>
</dbReference>
<dbReference type="EMBL" id="UINC01126868">
    <property type="protein sequence ID" value="SVD05622.1"/>
    <property type="molecule type" value="Genomic_DNA"/>
</dbReference>
<dbReference type="InterPro" id="IPR001789">
    <property type="entry name" value="Sig_transdc_resp-reg_receiver"/>
</dbReference>
<dbReference type="AlphaFoldDB" id="A0A382S7S6"/>